<dbReference type="AlphaFoldDB" id="A0A1I3NIH8"/>
<sequence>MNVRTIQTLTAAALVALAITPTTLSAQGVFIDAPTSATSTAGLSGLRREIARELPRYGYRDVDVRSLSSGQVAHIYNLLHAGRSGNDTRNLIGGVLRRGLLQRGIDRFTR</sequence>
<dbReference type="OrthoDB" id="7872655at2"/>
<organism evidence="2 3">
    <name type="scientific">Jannaschia pohangensis</name>
    <dbReference type="NCBI Taxonomy" id="390807"/>
    <lineage>
        <taxon>Bacteria</taxon>
        <taxon>Pseudomonadati</taxon>
        <taxon>Pseudomonadota</taxon>
        <taxon>Alphaproteobacteria</taxon>
        <taxon>Rhodobacterales</taxon>
        <taxon>Roseobacteraceae</taxon>
        <taxon>Jannaschia</taxon>
    </lineage>
</organism>
<dbReference type="EMBL" id="FORA01000002">
    <property type="protein sequence ID" value="SFJ09168.1"/>
    <property type="molecule type" value="Genomic_DNA"/>
</dbReference>
<dbReference type="RefSeq" id="WP_092780070.1">
    <property type="nucleotide sequence ID" value="NZ_FORA01000002.1"/>
</dbReference>
<proteinExistence type="predicted"/>
<reference evidence="2 3" key="1">
    <citation type="submission" date="2016-10" db="EMBL/GenBank/DDBJ databases">
        <authorList>
            <person name="de Groot N.N."/>
        </authorList>
    </citation>
    <scope>NUCLEOTIDE SEQUENCE [LARGE SCALE GENOMIC DNA]</scope>
    <source>
        <strain evidence="2 3">DSM 19073</strain>
    </source>
</reference>
<evidence type="ECO:0000256" key="1">
    <source>
        <dbReference type="SAM" id="SignalP"/>
    </source>
</evidence>
<keyword evidence="1" id="KW-0732">Signal</keyword>
<evidence type="ECO:0000313" key="3">
    <source>
        <dbReference type="Proteomes" id="UP000199110"/>
    </source>
</evidence>
<gene>
    <name evidence="2" type="ORF">SAMN04488095_2168</name>
</gene>
<feature type="signal peptide" evidence="1">
    <location>
        <begin position="1"/>
        <end position="26"/>
    </location>
</feature>
<evidence type="ECO:0000313" key="2">
    <source>
        <dbReference type="EMBL" id="SFJ09168.1"/>
    </source>
</evidence>
<name>A0A1I3NIH8_9RHOB</name>
<dbReference type="Proteomes" id="UP000199110">
    <property type="component" value="Unassembled WGS sequence"/>
</dbReference>
<accession>A0A1I3NIH8</accession>
<protein>
    <submittedName>
        <fullName evidence="2">Uncharacterized protein</fullName>
    </submittedName>
</protein>
<keyword evidence="3" id="KW-1185">Reference proteome</keyword>
<dbReference type="STRING" id="390807.SAMN04488095_2168"/>
<feature type="chain" id="PRO_5011722039" evidence="1">
    <location>
        <begin position="27"/>
        <end position="110"/>
    </location>
</feature>